<gene>
    <name evidence="1" type="ORF">M472_21510</name>
</gene>
<dbReference type="AlphaFoldDB" id="U2HHV1"/>
<sequence length="327" mass="37019">MDLIIKMHIDFNLYKTNVSGTSLFNTYSEKCNAVIIENKIYAGDSNHKDTVDEVGDGASDIKVGYKGQLERYYNTVSNGINKKGDDTDLKRNVRQVAYLTLAGHHPTKESIGMLPIEPKIISYIDHISKCLEQCAAMIDNTSPKLSTDIRQYRQLVIRLTSEVPQVLKNQAVISDKIDIAWELENSDKFFTSDMAPIFNHVKWHTIDDFFNELAYALEQQENCNVVSRPDPESVTKVAHSKGRSTHMLILTFVLNGNSMQIVSDSKGFTLGNLSTMQWDNIKGVDVKLNDFSKEGTFRMIKGSDREIVVSEIVSFTLENYNKLKKVF</sequence>
<name>U2HHV1_9SPHI</name>
<dbReference type="PATRIC" id="fig|1346330.5.peg.267"/>
<protein>
    <submittedName>
        <fullName evidence="1">Uncharacterized protein</fullName>
    </submittedName>
</protein>
<organism evidence="1 2">
    <name type="scientific">Sphingobacterium paucimobilis HER1398</name>
    <dbReference type="NCBI Taxonomy" id="1346330"/>
    <lineage>
        <taxon>Bacteria</taxon>
        <taxon>Pseudomonadati</taxon>
        <taxon>Bacteroidota</taxon>
        <taxon>Sphingobacteriia</taxon>
        <taxon>Sphingobacteriales</taxon>
        <taxon>Sphingobacteriaceae</taxon>
        <taxon>Sphingobacterium</taxon>
    </lineage>
</organism>
<dbReference type="STRING" id="1346330.M472_21510"/>
<comment type="caution">
    <text evidence="1">The sequence shown here is derived from an EMBL/GenBank/DDBJ whole genome shotgun (WGS) entry which is preliminary data.</text>
</comment>
<evidence type="ECO:0000313" key="2">
    <source>
        <dbReference type="Proteomes" id="UP000016584"/>
    </source>
</evidence>
<accession>U2HHV1</accession>
<dbReference type="Proteomes" id="UP000016584">
    <property type="component" value="Unassembled WGS sequence"/>
</dbReference>
<dbReference type="EMBL" id="ATDL01000002">
    <property type="protein sequence ID" value="ERJ61336.1"/>
    <property type="molecule type" value="Genomic_DNA"/>
</dbReference>
<evidence type="ECO:0000313" key="1">
    <source>
        <dbReference type="EMBL" id="ERJ61336.1"/>
    </source>
</evidence>
<keyword evidence="2" id="KW-1185">Reference proteome</keyword>
<proteinExistence type="predicted"/>
<reference evidence="1 2" key="1">
    <citation type="journal article" date="2013" name="Genome Announc.">
        <title>The Draft Genome Sequence of Sphingomonas paucimobilis Strain HER1398 (Proteobacteria), Host to the Giant PAU Phage, Indicates That It Is a Member of the Genus Sphingobacterium (Bacteroidetes).</title>
        <authorList>
            <person name="White R.A.III."/>
            <person name="Suttle C.A."/>
        </authorList>
    </citation>
    <scope>NUCLEOTIDE SEQUENCE [LARGE SCALE GENOMIC DNA]</scope>
    <source>
        <strain evidence="1 2">HER1398</strain>
    </source>
</reference>